<dbReference type="AlphaFoldDB" id="A0A937W7C7"/>
<dbReference type="CDD" id="cd06928">
    <property type="entry name" value="RNAP_alpha_NTD"/>
    <property type="match status" value="1"/>
</dbReference>
<dbReference type="Pfam" id="PF01000">
    <property type="entry name" value="RNA_pol_A_bac"/>
    <property type="match status" value="1"/>
</dbReference>
<dbReference type="FunFam" id="1.10.150.20:FF:000001">
    <property type="entry name" value="DNA-directed RNA polymerase subunit alpha"/>
    <property type="match status" value="1"/>
</dbReference>
<dbReference type="Pfam" id="PF01193">
    <property type="entry name" value="RNA_pol_L"/>
    <property type="match status" value="1"/>
</dbReference>
<evidence type="ECO:0000259" key="12">
    <source>
        <dbReference type="SMART" id="SM00662"/>
    </source>
</evidence>
<sequence length="330" mass="37146">MKTMWANFQKPKRIEGERDSLSDTYGRFIAEPFERGFGVTIGNALRRVLLSSLTGAAVTAVKIEGVYHEFSTLPGVLEDTTEIILNLKELLLKMHVERPKQLSLDVSGPCEVLAKHIATDADIEILNPELHIATLSKDARLNMVMDVELGRGYVTAERQAQSIVDPQIIPLDATFSPIRKVVFQVDNTRVGRSTDYDRLILEVQTNGSIHPEDAVSQAAMILRDHLQIFVSFHEDIIPEIPEIDEERQKLVENLNRSVDELELSVRSYNCLKNANIKTIGELVQKNEPEMLKTRNFGRKSLNEIKEILTSMGLSLGMNLDGLEWQGAKKE</sequence>
<dbReference type="NCBIfam" id="NF003513">
    <property type="entry name" value="PRK05182.1-2"/>
    <property type="match status" value="1"/>
</dbReference>
<feature type="region of interest" description="Alpha N-terminal domain (alpha-NTD)" evidence="11">
    <location>
        <begin position="1"/>
        <end position="233"/>
    </location>
</feature>
<evidence type="ECO:0000256" key="5">
    <source>
        <dbReference type="ARBA" id="ARBA00022679"/>
    </source>
</evidence>
<evidence type="ECO:0000256" key="11">
    <source>
        <dbReference type="HAMAP-Rule" id="MF_00059"/>
    </source>
</evidence>
<name>A0A937W7C7_UNCTE</name>
<dbReference type="InterPro" id="IPR011262">
    <property type="entry name" value="DNA-dir_RNA_pol_insert"/>
</dbReference>
<comment type="caution">
    <text evidence="13">The sequence shown here is derived from an EMBL/GenBank/DDBJ whole genome shotgun (WGS) entry which is preliminary data.</text>
</comment>
<dbReference type="GO" id="GO:0046983">
    <property type="term" value="F:protein dimerization activity"/>
    <property type="evidence" value="ECO:0007669"/>
    <property type="project" value="InterPro"/>
</dbReference>
<dbReference type="GO" id="GO:0003677">
    <property type="term" value="F:DNA binding"/>
    <property type="evidence" value="ECO:0007669"/>
    <property type="project" value="UniProtKB-UniRule"/>
</dbReference>
<proteinExistence type="inferred from homology"/>
<dbReference type="NCBIfam" id="NF003519">
    <property type="entry name" value="PRK05182.2-5"/>
    <property type="match status" value="1"/>
</dbReference>
<feature type="domain" description="DNA-directed RNA polymerase RpoA/D/Rpb3-type" evidence="12">
    <location>
        <begin position="25"/>
        <end position="232"/>
    </location>
</feature>
<protein>
    <recommendedName>
        <fullName evidence="3 11">DNA-directed RNA polymerase subunit alpha</fullName>
        <shortName evidence="11">RNAP subunit alpha</shortName>
        <ecNumber evidence="2 11">2.7.7.6</ecNumber>
    </recommendedName>
    <alternativeName>
        <fullName evidence="9 11">RNA polymerase subunit alpha</fullName>
    </alternativeName>
    <alternativeName>
        <fullName evidence="8 11">Transcriptase subunit alpha</fullName>
    </alternativeName>
</protein>
<organism evidence="13 14">
    <name type="scientific">Tectimicrobiota bacterium</name>
    <dbReference type="NCBI Taxonomy" id="2528274"/>
    <lineage>
        <taxon>Bacteria</taxon>
        <taxon>Pseudomonadati</taxon>
        <taxon>Nitrospinota/Tectimicrobiota group</taxon>
        <taxon>Candidatus Tectimicrobiota</taxon>
    </lineage>
</organism>
<dbReference type="EMBL" id="VGLS01001058">
    <property type="protein sequence ID" value="MBM3226809.1"/>
    <property type="molecule type" value="Genomic_DNA"/>
</dbReference>
<feature type="region of interest" description="Alpha C-terminal domain (alpha-CTD)" evidence="11">
    <location>
        <begin position="250"/>
        <end position="330"/>
    </location>
</feature>
<evidence type="ECO:0000256" key="2">
    <source>
        <dbReference type="ARBA" id="ARBA00012418"/>
    </source>
</evidence>
<dbReference type="InterPro" id="IPR036643">
    <property type="entry name" value="RNApol_insert_sf"/>
</dbReference>
<evidence type="ECO:0000256" key="6">
    <source>
        <dbReference type="ARBA" id="ARBA00022695"/>
    </source>
</evidence>
<gene>
    <name evidence="11" type="primary">rpoA</name>
    <name evidence="13" type="ORF">FJZ47_23845</name>
</gene>
<dbReference type="FunFam" id="2.170.120.12:FF:000001">
    <property type="entry name" value="DNA-directed RNA polymerase subunit alpha"/>
    <property type="match status" value="1"/>
</dbReference>
<comment type="subunit">
    <text evidence="11">Homodimer. The RNAP catalytic core consists of 2 alpha, 1 beta, 1 beta' and 1 omega subunit. When a sigma factor is associated with the core the holoenzyme is formed, which can initiate transcription.</text>
</comment>
<evidence type="ECO:0000256" key="3">
    <source>
        <dbReference type="ARBA" id="ARBA00015972"/>
    </source>
</evidence>
<evidence type="ECO:0000313" key="14">
    <source>
        <dbReference type="Proteomes" id="UP000712673"/>
    </source>
</evidence>
<evidence type="ECO:0000256" key="7">
    <source>
        <dbReference type="ARBA" id="ARBA00023163"/>
    </source>
</evidence>
<dbReference type="GO" id="GO:0003899">
    <property type="term" value="F:DNA-directed RNA polymerase activity"/>
    <property type="evidence" value="ECO:0007669"/>
    <property type="project" value="UniProtKB-UniRule"/>
</dbReference>
<dbReference type="Gene3D" id="3.30.1360.10">
    <property type="entry name" value="RNA polymerase, RBP11-like subunit"/>
    <property type="match status" value="1"/>
</dbReference>
<evidence type="ECO:0000313" key="13">
    <source>
        <dbReference type="EMBL" id="MBM3226809.1"/>
    </source>
</evidence>
<comment type="domain">
    <text evidence="11">The N-terminal domain is essential for RNAP assembly and basal transcription, whereas the C-terminal domain is involved in interaction with transcriptional regulators and with upstream promoter elements.</text>
</comment>
<evidence type="ECO:0000256" key="9">
    <source>
        <dbReference type="ARBA" id="ARBA00033070"/>
    </source>
</evidence>
<dbReference type="Pfam" id="PF03118">
    <property type="entry name" value="RNA_pol_A_CTD"/>
    <property type="match status" value="1"/>
</dbReference>
<dbReference type="InterPro" id="IPR011773">
    <property type="entry name" value="DNA-dir_RpoA"/>
</dbReference>
<evidence type="ECO:0000256" key="8">
    <source>
        <dbReference type="ARBA" id="ARBA00032524"/>
    </source>
</evidence>
<dbReference type="SUPFAM" id="SSF47789">
    <property type="entry name" value="C-terminal domain of RNA polymerase alpha subunit"/>
    <property type="match status" value="1"/>
</dbReference>
<comment type="catalytic activity">
    <reaction evidence="10 11">
        <text>RNA(n) + a ribonucleoside 5'-triphosphate = RNA(n+1) + diphosphate</text>
        <dbReference type="Rhea" id="RHEA:21248"/>
        <dbReference type="Rhea" id="RHEA-COMP:14527"/>
        <dbReference type="Rhea" id="RHEA-COMP:17342"/>
        <dbReference type="ChEBI" id="CHEBI:33019"/>
        <dbReference type="ChEBI" id="CHEBI:61557"/>
        <dbReference type="ChEBI" id="CHEBI:140395"/>
        <dbReference type="EC" id="2.7.7.6"/>
    </reaction>
</comment>
<keyword evidence="4 11" id="KW-0240">DNA-directed RNA polymerase</keyword>
<dbReference type="NCBIfam" id="TIGR02027">
    <property type="entry name" value="rpoA"/>
    <property type="match status" value="1"/>
</dbReference>
<dbReference type="InterPro" id="IPR011260">
    <property type="entry name" value="RNAP_asu_C"/>
</dbReference>
<dbReference type="GO" id="GO:0000428">
    <property type="term" value="C:DNA-directed RNA polymerase complex"/>
    <property type="evidence" value="ECO:0007669"/>
    <property type="project" value="UniProtKB-KW"/>
</dbReference>
<evidence type="ECO:0000256" key="4">
    <source>
        <dbReference type="ARBA" id="ARBA00022478"/>
    </source>
</evidence>
<dbReference type="SMART" id="SM00662">
    <property type="entry name" value="RPOLD"/>
    <property type="match status" value="1"/>
</dbReference>
<comment type="similarity">
    <text evidence="1 11">Belongs to the RNA polymerase alpha chain family.</text>
</comment>
<dbReference type="SUPFAM" id="SSF56553">
    <property type="entry name" value="Insert subdomain of RNA polymerase alpha subunit"/>
    <property type="match status" value="1"/>
</dbReference>
<dbReference type="GO" id="GO:0006351">
    <property type="term" value="P:DNA-templated transcription"/>
    <property type="evidence" value="ECO:0007669"/>
    <property type="project" value="UniProtKB-UniRule"/>
</dbReference>
<keyword evidence="5 11" id="KW-0808">Transferase</keyword>
<dbReference type="InterPro" id="IPR011263">
    <property type="entry name" value="DNA-dir_RNA_pol_RpoA/D/Rpb3"/>
</dbReference>
<accession>A0A937W7C7</accession>
<dbReference type="GO" id="GO:0005737">
    <property type="term" value="C:cytoplasm"/>
    <property type="evidence" value="ECO:0007669"/>
    <property type="project" value="UniProtKB-ARBA"/>
</dbReference>
<dbReference type="Gene3D" id="2.170.120.12">
    <property type="entry name" value="DNA-directed RNA polymerase, insert domain"/>
    <property type="match status" value="1"/>
</dbReference>
<dbReference type="InterPro" id="IPR036603">
    <property type="entry name" value="RBP11-like"/>
</dbReference>
<dbReference type="EC" id="2.7.7.6" evidence="2 11"/>
<keyword evidence="6 11" id="KW-0548">Nucleotidyltransferase</keyword>
<dbReference type="SUPFAM" id="SSF55257">
    <property type="entry name" value="RBP11-like subunits of RNA polymerase"/>
    <property type="match status" value="1"/>
</dbReference>
<dbReference type="Proteomes" id="UP000712673">
    <property type="component" value="Unassembled WGS sequence"/>
</dbReference>
<evidence type="ECO:0000256" key="1">
    <source>
        <dbReference type="ARBA" id="ARBA00007123"/>
    </source>
</evidence>
<dbReference type="HAMAP" id="MF_00059">
    <property type="entry name" value="RNApol_bact_RpoA"/>
    <property type="match status" value="1"/>
</dbReference>
<evidence type="ECO:0000256" key="10">
    <source>
        <dbReference type="ARBA" id="ARBA00048552"/>
    </source>
</evidence>
<dbReference type="Gene3D" id="1.10.150.20">
    <property type="entry name" value="5' to 3' exonuclease, C-terminal subdomain"/>
    <property type="match status" value="1"/>
</dbReference>
<keyword evidence="7 11" id="KW-0804">Transcription</keyword>
<reference evidence="13" key="1">
    <citation type="submission" date="2019-03" db="EMBL/GenBank/DDBJ databases">
        <title>Lake Tanganyika Metagenome-Assembled Genomes (MAGs).</title>
        <authorList>
            <person name="Tran P."/>
        </authorList>
    </citation>
    <scope>NUCLEOTIDE SEQUENCE</scope>
    <source>
        <strain evidence="13">K_DeepCast_65m_m2_066</strain>
    </source>
</reference>
<comment type="function">
    <text evidence="11">DNA-dependent RNA polymerase catalyzes the transcription of DNA into RNA using the four ribonucleoside triphosphates as substrates.</text>
</comment>